<accession>A0ACC2B159</accession>
<dbReference type="Proteomes" id="UP001162992">
    <property type="component" value="Chromosome 18"/>
</dbReference>
<protein>
    <submittedName>
        <fullName evidence="1">Uncharacterized protein</fullName>
    </submittedName>
</protein>
<evidence type="ECO:0000313" key="2">
    <source>
        <dbReference type="Proteomes" id="UP001162992"/>
    </source>
</evidence>
<reference evidence="2" key="1">
    <citation type="journal article" date="2024" name="Proc. Natl. Acad. Sci. U.S.A.">
        <title>Extraordinary preservation of gene collinearity over three hundred million years revealed in homosporous lycophytes.</title>
        <authorList>
            <person name="Li C."/>
            <person name="Wickell D."/>
            <person name="Kuo L.Y."/>
            <person name="Chen X."/>
            <person name="Nie B."/>
            <person name="Liao X."/>
            <person name="Peng D."/>
            <person name="Ji J."/>
            <person name="Jenkins J."/>
            <person name="Williams M."/>
            <person name="Shu S."/>
            <person name="Plott C."/>
            <person name="Barry K."/>
            <person name="Rajasekar S."/>
            <person name="Grimwood J."/>
            <person name="Han X."/>
            <person name="Sun S."/>
            <person name="Hou Z."/>
            <person name="He W."/>
            <person name="Dai G."/>
            <person name="Sun C."/>
            <person name="Schmutz J."/>
            <person name="Leebens-Mack J.H."/>
            <person name="Li F.W."/>
            <person name="Wang L."/>
        </authorList>
    </citation>
    <scope>NUCLEOTIDE SEQUENCE [LARGE SCALE GENOMIC DNA]</scope>
    <source>
        <strain evidence="2">cv. PW_Plant_1</strain>
    </source>
</reference>
<name>A0ACC2B159_DIPCM</name>
<evidence type="ECO:0000313" key="1">
    <source>
        <dbReference type="EMBL" id="KAJ7523510.1"/>
    </source>
</evidence>
<sequence>MQVFNIDDAASVCELGLPLLTIKPLSVPTLQPSAILLLLLRCPLCWISCLLLSLQPRVAQSQWTPRDALFINCGSFQNMTINGRHFLSDEGTYVSGGVAVSISHNQSTNGLSKEYLTARIFTTSTSYQVPIMTGMHWIRLYFYPFDSGIFNIHSSVFSVTVEEYLMLGNLNVVAEINDDIGSDTSFILKEYCVNATRNFVSIIFTPSKPNETFAFINVIEIVPVPDKAYQLDNPIFVSDHKKIERELGVTTNALQTMYRLNVAGPSVEQAEDSGQLRRWATDNAFIRGSVLSMIVRGNITAISYSRQVPEYIAPRPVYSNARIVDNSNSNHMTWIFPVDIGYSYLVRLHLCELIFHEAQQRMFNVYLNNLTAYLGLDILAFARKDSPYFLDFVIRVLEEPSVLCVQVGRSTSSIATKFEGGGILNGLEILKFNDSAGSLVSTSLTRHYSTSSGSESHKRKKEVLGFMIGTLVVGPFAFGTVVAGICFCRRMMQKKAAKFSCLKWQHVRLVTGFGGNMTPSRINPSTASLGGSFPFQKVLDATNNFHESLVIGTGGFGMVYKGLIDGVEVAVKRANPRSQQGLTEFKTEIELFSTLRHRHLVSLIGYCNEQQEMILLYEFMANGCLKKHLYGSDFPSLSWRQRLQICIDSAKGLHYLHTGAGLGIIHRDVKTSNILLDEKFVAKVSDFGLSKMRATPDHTHVSTAVKGSFGYLDPQYYRTQQLTDKSDVYSFGVVLLEVMCARAPVDPCLPREQVNICDWALHWQKQGLLHHTMDPRLVGDYSLESLQVVGQIAEACLAEKAINRPSIGDVLWRLECALQQHEAAATKISSCGRNVHRAEQPATAGAASSDNVITNQELDDQTGDSDDTSVSSLFSQMLNSQRG</sequence>
<proteinExistence type="predicted"/>
<dbReference type="EMBL" id="CM055109">
    <property type="protein sequence ID" value="KAJ7523510.1"/>
    <property type="molecule type" value="Genomic_DNA"/>
</dbReference>
<keyword evidence="2" id="KW-1185">Reference proteome</keyword>
<organism evidence="1 2">
    <name type="scientific">Diphasiastrum complanatum</name>
    <name type="common">Issler's clubmoss</name>
    <name type="synonym">Lycopodium complanatum</name>
    <dbReference type="NCBI Taxonomy" id="34168"/>
    <lineage>
        <taxon>Eukaryota</taxon>
        <taxon>Viridiplantae</taxon>
        <taxon>Streptophyta</taxon>
        <taxon>Embryophyta</taxon>
        <taxon>Tracheophyta</taxon>
        <taxon>Lycopodiopsida</taxon>
        <taxon>Lycopodiales</taxon>
        <taxon>Lycopodiaceae</taxon>
        <taxon>Lycopodioideae</taxon>
        <taxon>Diphasiastrum</taxon>
    </lineage>
</organism>
<gene>
    <name evidence="1" type="ORF">O6H91_18G052200</name>
</gene>
<comment type="caution">
    <text evidence="1">The sequence shown here is derived from an EMBL/GenBank/DDBJ whole genome shotgun (WGS) entry which is preliminary data.</text>
</comment>